<keyword evidence="7" id="KW-1185">Reference proteome</keyword>
<proteinExistence type="predicted"/>
<feature type="domain" description="HTH tetR-type" evidence="5">
    <location>
        <begin position="7"/>
        <end position="67"/>
    </location>
</feature>
<evidence type="ECO:0000256" key="4">
    <source>
        <dbReference type="PROSITE-ProRule" id="PRU00335"/>
    </source>
</evidence>
<keyword evidence="1" id="KW-0805">Transcription regulation</keyword>
<dbReference type="PANTHER" id="PTHR47506">
    <property type="entry name" value="TRANSCRIPTIONAL REGULATORY PROTEIN"/>
    <property type="match status" value="1"/>
</dbReference>
<dbReference type="RefSeq" id="WP_357980253.1">
    <property type="nucleotide sequence ID" value="NZ_JBFAIH010000011.1"/>
</dbReference>
<evidence type="ECO:0000313" key="6">
    <source>
        <dbReference type="EMBL" id="MEV0364768.1"/>
    </source>
</evidence>
<sequence length="200" mass="22178">MAGRPREFDRDVALTRAQALFWERGYEGVSLTDLVAATGLASARLYAAFGSKEQLFREAVVRYEREEGGFADRALASEPDVRRALERMFHEAIDVYTRPSPRGCLVVTAATNCTEKHHTIQAWLAEHRRSRTESIIGRVRRAVRERQLSANTDVEALGQALSIFLNGLSVQSRDGVPPEQLHASIAVMLSGALPDSTPCR</sequence>
<dbReference type="SUPFAM" id="SSF48498">
    <property type="entry name" value="Tetracyclin repressor-like, C-terminal domain"/>
    <property type="match status" value="1"/>
</dbReference>
<dbReference type="Proteomes" id="UP001551658">
    <property type="component" value="Unassembled WGS sequence"/>
</dbReference>
<dbReference type="PANTHER" id="PTHR47506:SF1">
    <property type="entry name" value="HTH-TYPE TRANSCRIPTIONAL REGULATOR YJDC"/>
    <property type="match status" value="1"/>
</dbReference>
<dbReference type="Gene3D" id="1.10.10.60">
    <property type="entry name" value="Homeodomain-like"/>
    <property type="match status" value="1"/>
</dbReference>
<dbReference type="InterPro" id="IPR009057">
    <property type="entry name" value="Homeodomain-like_sf"/>
</dbReference>
<dbReference type="Pfam" id="PF16925">
    <property type="entry name" value="TetR_C_13"/>
    <property type="match status" value="1"/>
</dbReference>
<evidence type="ECO:0000256" key="1">
    <source>
        <dbReference type="ARBA" id="ARBA00023015"/>
    </source>
</evidence>
<dbReference type="SUPFAM" id="SSF46689">
    <property type="entry name" value="Homeodomain-like"/>
    <property type="match status" value="1"/>
</dbReference>
<dbReference type="InterPro" id="IPR036271">
    <property type="entry name" value="Tet_transcr_reg_TetR-rel_C_sf"/>
</dbReference>
<accession>A0ABV3FB12</accession>
<dbReference type="PROSITE" id="PS50977">
    <property type="entry name" value="HTH_TETR_2"/>
    <property type="match status" value="1"/>
</dbReference>
<dbReference type="Gene3D" id="1.10.357.10">
    <property type="entry name" value="Tetracycline Repressor, domain 2"/>
    <property type="match status" value="1"/>
</dbReference>
<evidence type="ECO:0000313" key="7">
    <source>
        <dbReference type="Proteomes" id="UP001551658"/>
    </source>
</evidence>
<reference evidence="6 7" key="1">
    <citation type="submission" date="2024-06" db="EMBL/GenBank/DDBJ databases">
        <title>The Natural Products Discovery Center: Release of the First 8490 Sequenced Strains for Exploring Actinobacteria Biosynthetic Diversity.</title>
        <authorList>
            <person name="Kalkreuter E."/>
            <person name="Kautsar S.A."/>
            <person name="Yang D."/>
            <person name="Bader C.D."/>
            <person name="Teijaro C.N."/>
            <person name="Fluegel L."/>
            <person name="Davis C.M."/>
            <person name="Simpson J.R."/>
            <person name="Lauterbach L."/>
            <person name="Steele A.D."/>
            <person name="Gui C."/>
            <person name="Meng S."/>
            <person name="Li G."/>
            <person name="Viehrig K."/>
            <person name="Ye F."/>
            <person name="Su P."/>
            <person name="Kiefer A.F."/>
            <person name="Nichols A."/>
            <person name="Cepeda A.J."/>
            <person name="Yan W."/>
            <person name="Fan B."/>
            <person name="Jiang Y."/>
            <person name="Adhikari A."/>
            <person name="Zheng C.-J."/>
            <person name="Schuster L."/>
            <person name="Cowan T.M."/>
            <person name="Smanski M.J."/>
            <person name="Chevrette M.G."/>
            <person name="De Carvalho L.P.S."/>
            <person name="Shen B."/>
        </authorList>
    </citation>
    <scope>NUCLEOTIDE SEQUENCE [LARGE SCALE GENOMIC DNA]</scope>
    <source>
        <strain evidence="6 7">NPDC050671</strain>
    </source>
</reference>
<protein>
    <submittedName>
        <fullName evidence="6">TetR/AcrR family transcriptional regulator</fullName>
    </submittedName>
</protein>
<dbReference type="InterPro" id="IPR023772">
    <property type="entry name" value="DNA-bd_HTH_TetR-type_CS"/>
</dbReference>
<dbReference type="PROSITE" id="PS01081">
    <property type="entry name" value="HTH_TETR_1"/>
    <property type="match status" value="1"/>
</dbReference>
<keyword evidence="3" id="KW-0804">Transcription</keyword>
<gene>
    <name evidence="6" type="ORF">AB0H72_18925</name>
</gene>
<evidence type="ECO:0000259" key="5">
    <source>
        <dbReference type="PROSITE" id="PS50977"/>
    </source>
</evidence>
<dbReference type="EMBL" id="JBFAIH010000011">
    <property type="protein sequence ID" value="MEV0364768.1"/>
    <property type="molecule type" value="Genomic_DNA"/>
</dbReference>
<evidence type="ECO:0000256" key="3">
    <source>
        <dbReference type="ARBA" id="ARBA00023163"/>
    </source>
</evidence>
<organism evidence="6 7">
    <name type="scientific">Nocardia fusca</name>
    <dbReference type="NCBI Taxonomy" id="941183"/>
    <lineage>
        <taxon>Bacteria</taxon>
        <taxon>Bacillati</taxon>
        <taxon>Actinomycetota</taxon>
        <taxon>Actinomycetes</taxon>
        <taxon>Mycobacteriales</taxon>
        <taxon>Nocardiaceae</taxon>
        <taxon>Nocardia</taxon>
    </lineage>
</organism>
<keyword evidence="2 4" id="KW-0238">DNA-binding</keyword>
<dbReference type="Pfam" id="PF00440">
    <property type="entry name" value="TetR_N"/>
    <property type="match status" value="1"/>
</dbReference>
<comment type="caution">
    <text evidence="6">The sequence shown here is derived from an EMBL/GenBank/DDBJ whole genome shotgun (WGS) entry which is preliminary data.</text>
</comment>
<feature type="DNA-binding region" description="H-T-H motif" evidence="4">
    <location>
        <begin position="30"/>
        <end position="49"/>
    </location>
</feature>
<evidence type="ECO:0000256" key="2">
    <source>
        <dbReference type="ARBA" id="ARBA00023125"/>
    </source>
</evidence>
<dbReference type="InterPro" id="IPR001647">
    <property type="entry name" value="HTH_TetR"/>
</dbReference>
<name>A0ABV3FB12_9NOCA</name>
<dbReference type="InterPro" id="IPR011075">
    <property type="entry name" value="TetR_C"/>
</dbReference>